<keyword evidence="1" id="KW-0677">Repeat</keyword>
<proteinExistence type="predicted"/>
<dbReference type="Proteomes" id="UP000054270">
    <property type="component" value="Unassembled WGS sequence"/>
</dbReference>
<organism evidence="3 4">
    <name type="scientific">Hypholoma sublateritium (strain FD-334 SS-4)</name>
    <dbReference type="NCBI Taxonomy" id="945553"/>
    <lineage>
        <taxon>Eukaryota</taxon>
        <taxon>Fungi</taxon>
        <taxon>Dikarya</taxon>
        <taxon>Basidiomycota</taxon>
        <taxon>Agaricomycotina</taxon>
        <taxon>Agaricomycetes</taxon>
        <taxon>Agaricomycetidae</taxon>
        <taxon>Agaricales</taxon>
        <taxon>Agaricineae</taxon>
        <taxon>Strophariaceae</taxon>
        <taxon>Hypholoma</taxon>
    </lineage>
</organism>
<dbReference type="EMBL" id="KN817562">
    <property type="protein sequence ID" value="KJA20944.1"/>
    <property type="molecule type" value="Genomic_DNA"/>
</dbReference>
<evidence type="ECO:0000256" key="1">
    <source>
        <dbReference type="ARBA" id="ARBA00022737"/>
    </source>
</evidence>
<dbReference type="AlphaFoldDB" id="A0A0D2NQA3"/>
<evidence type="ECO:0000313" key="4">
    <source>
        <dbReference type="Proteomes" id="UP000054270"/>
    </source>
</evidence>
<dbReference type="OrthoDB" id="194358at2759"/>
<evidence type="ECO:0000259" key="2">
    <source>
        <dbReference type="Pfam" id="PF24883"/>
    </source>
</evidence>
<sequence>MPELSQPARPELYQHTDYFRNARNFVVHSSTFTSVSETKPHKDGFQILQDHVAPAAFHNSKQRVDPPRCHPRTREAVLEELFDWIVGSMPRKAWITWLNGAAGAGKSAICQSVAEMCIWRGIKVASFFFFHTDATRNTVDPVVATLAYQIIQLLPETKDSIVHAVESHPLIFEQTLATQLEVLIVAPIRRLPTSDMCSALLLIVDGVDECTGASVQMDLIHTFAELLQKRDLPLLILFGSRRESQIQMAFNARDMDGILKQLPLDYDYHAQEDIQRFLVERFDNIKRSHPLRRRLGAAWPAAEHVQEIVQKSSGQFVYAAVVIRFVSIPSCNPSTQLDIVRGLRPAGRATPFAELDALYRLIFSHVDDIATALGIVVYALLIPSYHIQEVFSFFGITDDDGESILAQLSSVLSCDMDRGKIIFHHASLPDFLWDKERSLEYCISNISADLSIKWFRNAASGRYKDLSIYNKTKF</sequence>
<name>A0A0D2NQA3_HYPSF</name>
<accession>A0A0D2NQA3</accession>
<dbReference type="SUPFAM" id="SSF52540">
    <property type="entry name" value="P-loop containing nucleoside triphosphate hydrolases"/>
    <property type="match status" value="1"/>
</dbReference>
<dbReference type="PANTHER" id="PTHR10039">
    <property type="entry name" value="AMELOGENIN"/>
    <property type="match status" value="1"/>
</dbReference>
<dbReference type="Pfam" id="PF24883">
    <property type="entry name" value="NPHP3_N"/>
    <property type="match status" value="1"/>
</dbReference>
<feature type="domain" description="Nephrocystin 3-like N-terminal" evidence="2">
    <location>
        <begin position="90"/>
        <end position="241"/>
    </location>
</feature>
<dbReference type="PANTHER" id="PTHR10039:SF17">
    <property type="entry name" value="FUNGAL STAND N-TERMINAL GOODBYE DOMAIN-CONTAINING PROTEIN-RELATED"/>
    <property type="match status" value="1"/>
</dbReference>
<dbReference type="InterPro" id="IPR056884">
    <property type="entry name" value="NPHP3-like_N"/>
</dbReference>
<gene>
    <name evidence="3" type="ORF">HYPSUDRAFT_763685</name>
</gene>
<dbReference type="InterPro" id="IPR027417">
    <property type="entry name" value="P-loop_NTPase"/>
</dbReference>
<dbReference type="STRING" id="945553.A0A0D2NQA3"/>
<reference evidence="4" key="1">
    <citation type="submission" date="2014-04" db="EMBL/GenBank/DDBJ databases">
        <title>Evolutionary Origins and Diversification of the Mycorrhizal Mutualists.</title>
        <authorList>
            <consortium name="DOE Joint Genome Institute"/>
            <consortium name="Mycorrhizal Genomics Consortium"/>
            <person name="Kohler A."/>
            <person name="Kuo A."/>
            <person name="Nagy L.G."/>
            <person name="Floudas D."/>
            <person name="Copeland A."/>
            <person name="Barry K.W."/>
            <person name="Cichocki N."/>
            <person name="Veneault-Fourrey C."/>
            <person name="LaButti K."/>
            <person name="Lindquist E.A."/>
            <person name="Lipzen A."/>
            <person name="Lundell T."/>
            <person name="Morin E."/>
            <person name="Murat C."/>
            <person name="Riley R."/>
            <person name="Ohm R."/>
            <person name="Sun H."/>
            <person name="Tunlid A."/>
            <person name="Henrissat B."/>
            <person name="Grigoriev I.V."/>
            <person name="Hibbett D.S."/>
            <person name="Martin F."/>
        </authorList>
    </citation>
    <scope>NUCLEOTIDE SEQUENCE [LARGE SCALE GENOMIC DNA]</scope>
    <source>
        <strain evidence="4">FD-334 SS-4</strain>
    </source>
</reference>
<evidence type="ECO:0000313" key="3">
    <source>
        <dbReference type="EMBL" id="KJA20944.1"/>
    </source>
</evidence>
<keyword evidence="4" id="KW-1185">Reference proteome</keyword>
<protein>
    <recommendedName>
        <fullName evidence="2">Nephrocystin 3-like N-terminal domain-containing protein</fullName>
    </recommendedName>
</protein>